<protein>
    <submittedName>
        <fullName evidence="1">Uncharacterized protein</fullName>
    </submittedName>
</protein>
<reference evidence="1" key="1">
    <citation type="journal article" date="2015" name="Nature">
        <title>Complex archaea that bridge the gap between prokaryotes and eukaryotes.</title>
        <authorList>
            <person name="Spang A."/>
            <person name="Saw J.H."/>
            <person name="Jorgensen S.L."/>
            <person name="Zaremba-Niedzwiedzka K."/>
            <person name="Martijn J."/>
            <person name="Lind A.E."/>
            <person name="van Eijk R."/>
            <person name="Schleper C."/>
            <person name="Guy L."/>
            <person name="Ettema T.J."/>
        </authorList>
    </citation>
    <scope>NUCLEOTIDE SEQUENCE</scope>
</reference>
<sequence>VESFENTRESDEVHHRYSLGLIHVLEGCFVGDACFEVQLSGVHVGGRLLELQHASII</sequence>
<dbReference type="AlphaFoldDB" id="A0A0F9DZV8"/>
<accession>A0A0F9DZV8</accession>
<proteinExistence type="predicted"/>
<name>A0A0F9DZV8_9ZZZZ</name>
<comment type="caution">
    <text evidence="1">The sequence shown here is derived from an EMBL/GenBank/DDBJ whole genome shotgun (WGS) entry which is preliminary data.</text>
</comment>
<evidence type="ECO:0000313" key="1">
    <source>
        <dbReference type="EMBL" id="KKL59386.1"/>
    </source>
</evidence>
<feature type="non-terminal residue" evidence="1">
    <location>
        <position position="1"/>
    </location>
</feature>
<gene>
    <name evidence="1" type="ORF">LCGC14_2215800</name>
</gene>
<dbReference type="EMBL" id="LAZR01029504">
    <property type="protein sequence ID" value="KKL59386.1"/>
    <property type="molecule type" value="Genomic_DNA"/>
</dbReference>
<organism evidence="1">
    <name type="scientific">marine sediment metagenome</name>
    <dbReference type="NCBI Taxonomy" id="412755"/>
    <lineage>
        <taxon>unclassified sequences</taxon>
        <taxon>metagenomes</taxon>
        <taxon>ecological metagenomes</taxon>
    </lineage>
</organism>